<accession>A0AA37IND9</accession>
<dbReference type="Proteomes" id="UP001055111">
    <property type="component" value="Unassembled WGS sequence"/>
</dbReference>
<sequence>MPIVFIRCGVALDPIQPEASVPLGPYTRLNPNGKIPAIFDPMVRALYRSHTRDETIQWLKWLKWLK</sequence>
<comment type="caution">
    <text evidence="1">The sequence shown here is derived from an EMBL/GenBank/DDBJ whole genome shotgun (WGS) entry which is preliminary data.</text>
</comment>
<organism evidence="1 2">
    <name type="scientific">Caballeronia novacaledonica</name>
    <dbReference type="NCBI Taxonomy" id="1544861"/>
    <lineage>
        <taxon>Bacteria</taxon>
        <taxon>Pseudomonadati</taxon>
        <taxon>Pseudomonadota</taxon>
        <taxon>Betaproteobacteria</taxon>
        <taxon>Burkholderiales</taxon>
        <taxon>Burkholderiaceae</taxon>
        <taxon>Caballeronia</taxon>
    </lineage>
</organism>
<evidence type="ECO:0000313" key="2">
    <source>
        <dbReference type="Proteomes" id="UP001055111"/>
    </source>
</evidence>
<reference evidence="1" key="1">
    <citation type="submission" date="2022-09" db="EMBL/GenBank/DDBJ databases">
        <title>Isolation and characterization of 3-chlorobenzoate degrading bacteria from soils in Shizuoka.</title>
        <authorList>
            <person name="Ifat A."/>
            <person name="Ogawa N."/>
            <person name="Kimbara K."/>
            <person name="Moriuchi R."/>
            <person name="Dohra H."/>
            <person name="Shintani M."/>
        </authorList>
    </citation>
    <scope>NUCLEOTIDE SEQUENCE</scope>
    <source>
        <strain evidence="1">19CS4-2</strain>
    </source>
</reference>
<dbReference type="AlphaFoldDB" id="A0AA37IND9"/>
<gene>
    <name evidence="1" type="ORF">CBA19CS42_36015</name>
</gene>
<evidence type="ECO:0000313" key="1">
    <source>
        <dbReference type="EMBL" id="GJH30041.1"/>
    </source>
</evidence>
<protein>
    <submittedName>
        <fullName evidence="1">Uncharacterized protein</fullName>
    </submittedName>
</protein>
<name>A0AA37IND9_9BURK</name>
<dbReference type="EMBL" id="BPUS01000030">
    <property type="protein sequence ID" value="GJH30041.1"/>
    <property type="molecule type" value="Genomic_DNA"/>
</dbReference>
<proteinExistence type="predicted"/>